<sequence length="106" mass="11562">MAASISRFISGIAFICTAALTPAMAATMAQGGVIHFRGQIVEDPCVVNPQHQKFALTCPQNGRMQTTHISYQDALDGHHTSANTVQVSMKYLDPEKKLAVVELDYR</sequence>
<feature type="signal peptide" evidence="1">
    <location>
        <begin position="1"/>
        <end position="25"/>
    </location>
</feature>
<dbReference type="Proteomes" id="UP000351155">
    <property type="component" value="Unassembled WGS sequence"/>
</dbReference>
<name>A0A484X698_9ENTR</name>
<reference evidence="2 3" key="1">
    <citation type="submission" date="2019-03" db="EMBL/GenBank/DDBJ databases">
        <authorList>
            <consortium name="Pathogen Informatics"/>
        </authorList>
    </citation>
    <scope>NUCLEOTIDE SEQUENCE [LARGE SCALE GENOMIC DNA]</scope>
    <source>
        <strain evidence="2 3">NCTC12126</strain>
    </source>
</reference>
<evidence type="ECO:0000256" key="1">
    <source>
        <dbReference type="SAM" id="SignalP"/>
    </source>
</evidence>
<accession>A0A484X698</accession>
<proteinExistence type="predicted"/>
<dbReference type="EMBL" id="CAADIW010000008">
    <property type="protein sequence ID" value="VFS19730.1"/>
    <property type="molecule type" value="Genomic_DNA"/>
</dbReference>
<keyword evidence="1" id="KW-0732">Signal</keyword>
<dbReference type="RefSeq" id="WP_141113855.1">
    <property type="nucleotide sequence ID" value="NZ_LR881936.1"/>
</dbReference>
<organism evidence="2 3">
    <name type="scientific">Enterobacter cancerogenus</name>
    <dbReference type="NCBI Taxonomy" id="69218"/>
    <lineage>
        <taxon>Bacteria</taxon>
        <taxon>Pseudomonadati</taxon>
        <taxon>Pseudomonadota</taxon>
        <taxon>Gammaproteobacteria</taxon>
        <taxon>Enterobacterales</taxon>
        <taxon>Enterobacteriaceae</taxon>
        <taxon>Enterobacter</taxon>
        <taxon>Enterobacter cloacae complex</taxon>
    </lineage>
</organism>
<feature type="chain" id="PRO_5043193259" evidence="1">
    <location>
        <begin position="26"/>
        <end position="106"/>
    </location>
</feature>
<evidence type="ECO:0000313" key="3">
    <source>
        <dbReference type="Proteomes" id="UP000351155"/>
    </source>
</evidence>
<dbReference type="AlphaFoldDB" id="A0A484X698"/>
<gene>
    <name evidence="2" type="primary">ymdA</name>
    <name evidence="2" type="ORF">NCTC12126_01795</name>
</gene>
<evidence type="ECO:0000313" key="2">
    <source>
        <dbReference type="EMBL" id="VFS19730.1"/>
    </source>
</evidence>
<protein>
    <submittedName>
        <fullName evidence="2">Protein YmdA</fullName>
    </submittedName>
</protein>